<evidence type="ECO:0000313" key="1">
    <source>
        <dbReference type="EMBL" id="HAG5770775.1"/>
    </source>
</evidence>
<accession>A0A789MAB8</accession>
<organism evidence="1">
    <name type="scientific">Escherichia coli</name>
    <dbReference type="NCBI Taxonomy" id="562"/>
    <lineage>
        <taxon>Bacteria</taxon>
        <taxon>Pseudomonadati</taxon>
        <taxon>Pseudomonadota</taxon>
        <taxon>Gammaproteobacteria</taxon>
        <taxon>Enterobacterales</taxon>
        <taxon>Enterobacteriaceae</taxon>
        <taxon>Escherichia</taxon>
    </lineage>
</organism>
<reference evidence="1" key="2">
    <citation type="submission" date="2020-02" db="EMBL/GenBank/DDBJ databases">
        <authorList>
            <consortium name="NCBI Pathogen Detection Project"/>
        </authorList>
    </citation>
    <scope>NUCLEOTIDE SEQUENCE</scope>
    <source>
        <strain evidence="1">1839</strain>
    </source>
</reference>
<name>A0A789MAB8_ECOLX</name>
<gene>
    <name evidence="1" type="ORF">GGB84_002446</name>
</gene>
<dbReference type="EMBL" id="DAAYTU010000013">
    <property type="protein sequence ID" value="HAG5770775.1"/>
    <property type="molecule type" value="Genomic_DNA"/>
</dbReference>
<reference evidence="1" key="1">
    <citation type="journal article" date="2018" name="Genome Biol.">
        <title>SKESA: strategic k-mer extension for scrupulous assemblies.</title>
        <authorList>
            <person name="Souvorov A."/>
            <person name="Agarwala R."/>
            <person name="Lipman D.J."/>
        </authorList>
    </citation>
    <scope>NUCLEOTIDE SEQUENCE [LARGE SCALE GENOMIC DNA]</scope>
    <source>
        <strain evidence="1">1839</strain>
    </source>
</reference>
<dbReference type="AlphaFoldDB" id="A0A789MAB8"/>
<sequence length="160" mass="18699">MLKLKKTLFFILSFISGFILLTIYYYAESIFRHTEECTADWIIFNGQEQANLTLDFMYSENNKTGTVALSGTLLQKNKQTTTIRRDINYIWSENYDTTHFHSKNIDKLAIIDNTEDQQLSEILPDFYVYPDKNLSYNILTQGKHGFMFTVGNRAILYCSK</sequence>
<comment type="caution">
    <text evidence="1">The sequence shown here is derived from an EMBL/GenBank/DDBJ whole genome shotgun (WGS) entry which is preliminary data.</text>
</comment>
<proteinExistence type="predicted"/>
<protein>
    <submittedName>
        <fullName evidence="1">Uncharacterized protein</fullName>
    </submittedName>
</protein>